<feature type="domain" description="PDZ" evidence="6">
    <location>
        <begin position="601"/>
        <end position="693"/>
    </location>
</feature>
<feature type="compositionally biased region" description="Polar residues" evidence="5">
    <location>
        <begin position="374"/>
        <end position="389"/>
    </location>
</feature>
<feature type="compositionally biased region" description="Basic and acidic residues" evidence="5">
    <location>
        <begin position="1204"/>
        <end position="1213"/>
    </location>
</feature>
<feature type="compositionally biased region" description="Low complexity" evidence="5">
    <location>
        <begin position="1638"/>
        <end position="1650"/>
    </location>
</feature>
<dbReference type="PANTHER" id="PTHR19964:SF92">
    <property type="entry name" value="PATJ HOMOLOG"/>
    <property type="match status" value="1"/>
</dbReference>
<feature type="domain" description="PDZ" evidence="6">
    <location>
        <begin position="1512"/>
        <end position="1580"/>
    </location>
</feature>
<feature type="region of interest" description="Disordered" evidence="5">
    <location>
        <begin position="1"/>
        <end position="60"/>
    </location>
</feature>
<dbReference type="Proteomes" id="UP000492821">
    <property type="component" value="Unassembled WGS sequence"/>
</dbReference>
<comment type="subcellular location">
    <subcellularLocation>
        <location evidence="1">Membrane</location>
    </subcellularLocation>
</comment>
<keyword evidence="7" id="KW-1185">Reference proteome</keyword>
<feature type="domain" description="PDZ" evidence="6">
    <location>
        <begin position="2035"/>
        <end position="2111"/>
    </location>
</feature>
<proteinExistence type="predicted"/>
<feature type="compositionally biased region" description="Polar residues" evidence="5">
    <location>
        <begin position="1181"/>
        <end position="1192"/>
    </location>
</feature>
<keyword evidence="4" id="KW-0472">Membrane</keyword>
<name>A0A7E4WDH9_PANRE</name>
<keyword evidence="2" id="KW-0597">Phosphoprotein</keyword>
<dbReference type="Gene3D" id="2.30.42.10">
    <property type="match status" value="9"/>
</dbReference>
<feature type="region of interest" description="Disordered" evidence="5">
    <location>
        <begin position="348"/>
        <end position="367"/>
    </location>
</feature>
<evidence type="ECO:0000256" key="5">
    <source>
        <dbReference type="SAM" id="MobiDB-lite"/>
    </source>
</evidence>
<feature type="domain" description="PDZ" evidence="6">
    <location>
        <begin position="1791"/>
        <end position="1873"/>
    </location>
</feature>
<feature type="domain" description="PDZ" evidence="6">
    <location>
        <begin position="468"/>
        <end position="554"/>
    </location>
</feature>
<dbReference type="PROSITE" id="PS50106">
    <property type="entry name" value="PDZ"/>
    <property type="match status" value="9"/>
</dbReference>
<reference evidence="8" key="2">
    <citation type="submission" date="2020-10" db="UniProtKB">
        <authorList>
            <consortium name="WormBaseParasite"/>
        </authorList>
    </citation>
    <scope>IDENTIFICATION</scope>
</reference>
<evidence type="ECO:0000256" key="1">
    <source>
        <dbReference type="ARBA" id="ARBA00004370"/>
    </source>
</evidence>
<evidence type="ECO:0000256" key="2">
    <source>
        <dbReference type="ARBA" id="ARBA00022553"/>
    </source>
</evidence>
<evidence type="ECO:0000259" key="6">
    <source>
        <dbReference type="PROSITE" id="PS50106"/>
    </source>
</evidence>
<dbReference type="CDD" id="cd06673">
    <property type="entry name" value="PDZ10_MUPP1-PDZ8_PATJ-like"/>
    <property type="match status" value="1"/>
</dbReference>
<protein>
    <submittedName>
        <fullName evidence="8">PDZ domain-containing protein</fullName>
    </submittedName>
</protein>
<organism evidence="7 8">
    <name type="scientific">Panagrellus redivivus</name>
    <name type="common">Microworm</name>
    <dbReference type="NCBI Taxonomy" id="6233"/>
    <lineage>
        <taxon>Eukaryota</taxon>
        <taxon>Metazoa</taxon>
        <taxon>Ecdysozoa</taxon>
        <taxon>Nematoda</taxon>
        <taxon>Chromadorea</taxon>
        <taxon>Rhabditida</taxon>
        <taxon>Tylenchina</taxon>
        <taxon>Panagrolaimomorpha</taxon>
        <taxon>Panagrolaimoidea</taxon>
        <taxon>Panagrolaimidae</taxon>
        <taxon>Panagrellus</taxon>
    </lineage>
</organism>
<feature type="region of interest" description="Disordered" evidence="5">
    <location>
        <begin position="1356"/>
        <end position="1390"/>
    </location>
</feature>
<sequence length="2118" mass="227504">MDGCPPSSSSRKPTPTELSPSTTTTNPTQSRSPMRLFKTSTNSTSTSSASKAASSSAPSKASVSSFLSKHYDAIYVSTEDESSGPYAPSTSATKTHLSKCKDHIPVIVAAPIRAQYPQSALSARIRQFASGTAPPGATKRDSGDSELSVRFADQIDVLAPPQRRRHRVGFKSTTSEGGDSKSSSSDRGATAKSTVSCPPMPNANCIDKFDYDSYVKYIVKLTGDWTQIQVVHLPNDPSAGLGFGIVGGASTGVVVKTILPGSAADKDQRLRTGDRILQIGRINVQGMSSQQVAGLLRQPEPIVELIVGRPINVTDTPADSMSCWTMATRAALNPTTLEEQIQHRIAAMQNGKLPPTSDVPPSTATTIDADMCNTTQASNGHVQPGTSKTGKPDDDDQNNAQTSTTPAETHERAASVDGKRSDSNHSRDSKTKSCTSTERPMSLKNLQEMALTTFCRENWVEGQYEEVNVELRRDSQTGLGITVAGYVHKKEEISGVFVKSLVPNSAAHLSGKIRVHDLIIDVNGHTLENLTHSQSVRTLVKSGNRVRLKMIRFALDSPQAVCLKMLHEQETDTQIVDVQSTLLDYKHHWQTKLGTDFEVISVIIRPDRHKEDGGLGISFEGTVDIVDGTQLCPHHYVESLRKEGPAAKCGLLKAGDELLQVNDQILYGESHVTVRQALGKAAAVADLKDVRLILCRKAQQVNLYMPSPEQSLPLAYTLLASDGQDRIVKAKSESALNLCKTDMGFFLKEVTKRLRSRSLEHLSGLAIWNCVPIVVSLEKDSRGLGFSIIDYRDPVRPSESVIVIRSLVPGGVAQADGRIVPGDRLLFVNSVDLSNSTLDHAVAVLKAAPAGLVRLGIAKPVPVDQLKFNTHSPIISRSERLLAKGTSPRTLRRRRHGKLNAGISGASSQEEVWIGADVYRHLNPQLYFPSSGSASPSTPRNSRSAFTFCLGLSVTYITAADARLWKQRFHREAEQDLGPVVNRLSPKVFPKFYKSPYLGRRSNGDPSSTQLFSDSSFDEDDSMAQRHLLHSEATATPSEAGPSEPIPEHPPNSPPPTILETAPEVDNDVRQAAERIGRQNAAYIIDGVYLEEYVHDLVQAALADSLLELAVAHHTPDWRQHHDQNVGDTGVSASVATMDDHDGEGLPSPPPPELLQGHIDDIGGEASTSSVAVPSVEVETPSDSSESMSTDDVINPPGGSKTPEPTHEFRHVETPPIVVSQHTESAKPDEPTSNKTSGSESPAPRRRKNNFWGEARTVLLDRKPPETFGISIVGGRVEVSQKGGLPGTGNTVTGIFIKSVLPESPAGRSGKMFMGDRVISVNDVDLRDATHEHAVQVIKAAKNPVKFVVQSLQSFSVHQQPRSSPSPSPIAASETETPLPPPPAPAIPIIAQAPPIPEKRVHMAEAEKHEEKAAPTPPATPVASAVPPPTTTETPKSPTQSHHESVGAMSSSDSTKGRHLSKLRESIRKRLDKESAAALPRELDDPEEEDRFCYTSAKIKAKYGDLPGEPILIRLENIPPRGLGLSLAGNRDRDKTSVFVVDIQSTSPLPLHVGDELLEINGKVLFGLSHVTATSKIRESCDGDELALLILRRTDAAEDIAHGQKKPEAPETTEPIVIPVADETTPKSEGASSPLAPPAAITPTITTTPTPVTPTTPTPGNSAEAPTTTQQRKKSHQMERGNPIETGKETLIEIDKNGKGLGLSIVGGSDTVLGTVVIHEVYSDGAAAHDGRLKPGDQVLEVNGFSLRSVSHEQAISILRRTASKVRMLVYRDVNLQLSLLDPTQIYNIFNLELTKKPGRGLGISIVGRKNEPGVYVSEIVKGGVAEQDGRLLQGDQILAVNGQDVATSMQEDVATMLKTCAGKVTLKIGRWKLTETANRVHAAQPPSVSPQMHRGIPTNNGFGEGHGGPTPTTPRATTASNRIENENIPDTSLPSPPENGVLREVPPPAPPSWPAGAVPEVTIQDDNQGPVHADLSPVTEEPGSQHDLKSLAESGTSADQPSTSTAPPPSPSPIQLRDITINENWHEEGSDDVLLTLKKAEGQQWGMGIGKRQRGILITSLQPGSTAAEKLKVGDRIMGVNGEQVTDQHSAVTLVKASGNCVVLQIARPARQMPANI</sequence>
<feature type="compositionally biased region" description="Basic and acidic residues" evidence="5">
    <location>
        <begin position="1403"/>
        <end position="1413"/>
    </location>
</feature>
<dbReference type="InterPro" id="IPR001478">
    <property type="entry name" value="PDZ"/>
</dbReference>
<feature type="domain" description="PDZ" evidence="6">
    <location>
        <begin position="774"/>
        <end position="849"/>
    </location>
</feature>
<feature type="domain" description="PDZ" evidence="6">
    <location>
        <begin position="1691"/>
        <end position="1774"/>
    </location>
</feature>
<dbReference type="GO" id="GO:0016020">
    <property type="term" value="C:membrane"/>
    <property type="evidence" value="ECO:0007669"/>
    <property type="project" value="UniProtKB-SubCell"/>
</dbReference>
<dbReference type="CDD" id="cd00136">
    <property type="entry name" value="PDZ_canonical"/>
    <property type="match status" value="1"/>
</dbReference>
<feature type="region of interest" description="Disordered" evidence="5">
    <location>
        <begin position="1882"/>
        <end position="2015"/>
    </location>
</feature>
<feature type="region of interest" description="Disordered" evidence="5">
    <location>
        <begin position="374"/>
        <end position="441"/>
    </location>
</feature>
<evidence type="ECO:0000256" key="3">
    <source>
        <dbReference type="ARBA" id="ARBA00022737"/>
    </source>
</evidence>
<feature type="compositionally biased region" description="Polar residues" evidence="5">
    <location>
        <begin position="1660"/>
        <end position="1670"/>
    </location>
</feature>
<feature type="region of interest" description="Disordered" evidence="5">
    <location>
        <begin position="1119"/>
        <end position="1250"/>
    </location>
</feature>
<dbReference type="CDD" id="cd06667">
    <property type="entry name" value="PDZ2_MUPP1-like"/>
    <property type="match status" value="1"/>
</dbReference>
<dbReference type="CDD" id="cd06671">
    <property type="entry name" value="PDZ7_MUPP1-PD6_PATJ-like"/>
    <property type="match status" value="1"/>
</dbReference>
<evidence type="ECO:0000313" key="7">
    <source>
        <dbReference type="Proteomes" id="UP000492821"/>
    </source>
</evidence>
<feature type="compositionally biased region" description="Low complexity" evidence="5">
    <location>
        <begin position="1910"/>
        <end position="1919"/>
    </location>
</feature>
<feature type="compositionally biased region" description="Pro residues" evidence="5">
    <location>
        <begin position="1044"/>
        <end position="1057"/>
    </location>
</feature>
<dbReference type="SUPFAM" id="SSF50156">
    <property type="entry name" value="PDZ domain-like"/>
    <property type="match status" value="9"/>
</dbReference>
<dbReference type="SMART" id="SM00228">
    <property type="entry name" value="PDZ"/>
    <property type="match status" value="9"/>
</dbReference>
<reference evidence="7" key="1">
    <citation type="journal article" date="2013" name="Genetics">
        <title>The draft genome and transcriptome of Panagrellus redivivus are shaped by the harsh demands of a free-living lifestyle.</title>
        <authorList>
            <person name="Srinivasan J."/>
            <person name="Dillman A.R."/>
            <person name="Macchietto M.G."/>
            <person name="Heikkinen L."/>
            <person name="Lakso M."/>
            <person name="Fracchia K.M."/>
            <person name="Antoshechkin I."/>
            <person name="Mortazavi A."/>
            <person name="Wong G."/>
            <person name="Sternberg P.W."/>
        </authorList>
    </citation>
    <scope>NUCLEOTIDE SEQUENCE [LARGE SCALE GENOMIC DNA]</scope>
    <source>
        <strain evidence="7">MT8872</strain>
    </source>
</reference>
<feature type="region of interest" description="Disordered" evidence="5">
    <location>
        <begin position="1403"/>
        <end position="1461"/>
    </location>
</feature>
<dbReference type="WBParaSite" id="Pan_g9713.t3">
    <property type="protein sequence ID" value="Pan_g9713.t3"/>
    <property type="gene ID" value="Pan_g9713"/>
</dbReference>
<feature type="compositionally biased region" description="Low complexity" evidence="5">
    <location>
        <begin position="171"/>
        <end position="186"/>
    </location>
</feature>
<feature type="region of interest" description="Disordered" evidence="5">
    <location>
        <begin position="154"/>
        <end position="196"/>
    </location>
</feature>
<accession>A0A7E4WDH9</accession>
<evidence type="ECO:0000256" key="4">
    <source>
        <dbReference type="ARBA" id="ARBA00023136"/>
    </source>
</evidence>
<feature type="region of interest" description="Disordered" evidence="5">
    <location>
        <begin position="1034"/>
        <end position="1061"/>
    </location>
</feature>
<dbReference type="CDD" id="cd06674">
    <property type="entry name" value="PDZ11_MUPP1-PDZ9_PATJ-like"/>
    <property type="match status" value="1"/>
</dbReference>
<dbReference type="PANTHER" id="PTHR19964">
    <property type="entry name" value="MULTIPLE PDZ DOMAIN PROTEIN"/>
    <property type="match status" value="1"/>
</dbReference>
<feature type="compositionally biased region" description="Pro residues" evidence="5">
    <location>
        <begin position="1415"/>
        <end position="1430"/>
    </location>
</feature>
<dbReference type="InterPro" id="IPR051342">
    <property type="entry name" value="PDZ_scaffold"/>
</dbReference>
<dbReference type="FunFam" id="2.30.42.10:FF:000038">
    <property type="entry name" value="Multiple PDZ domain protein isoform X1"/>
    <property type="match status" value="1"/>
</dbReference>
<keyword evidence="3" id="KW-0677">Repeat</keyword>
<feature type="region of interest" description="Disordered" evidence="5">
    <location>
        <begin position="1624"/>
        <end position="1687"/>
    </location>
</feature>
<feature type="compositionally biased region" description="Polar residues" evidence="5">
    <location>
        <begin position="398"/>
        <end position="407"/>
    </location>
</feature>
<dbReference type="InterPro" id="IPR036034">
    <property type="entry name" value="PDZ_sf"/>
</dbReference>
<dbReference type="Pfam" id="PF00595">
    <property type="entry name" value="PDZ"/>
    <property type="match status" value="9"/>
</dbReference>
<dbReference type="FunFam" id="2.30.42.10:FF:000070">
    <property type="entry name" value="Multiple PDZ domain protein"/>
    <property type="match status" value="1"/>
</dbReference>
<feature type="compositionally biased region" description="Basic and acidic residues" evidence="5">
    <location>
        <begin position="408"/>
        <end position="431"/>
    </location>
</feature>
<evidence type="ECO:0000313" key="8">
    <source>
        <dbReference type="WBParaSite" id="Pan_g9713.t3"/>
    </source>
</evidence>
<dbReference type="CDD" id="cd06669">
    <property type="entry name" value="PDZ5_MUPP1-like"/>
    <property type="match status" value="1"/>
</dbReference>
<feature type="domain" description="PDZ" evidence="6">
    <location>
        <begin position="230"/>
        <end position="311"/>
    </location>
</feature>
<feature type="domain" description="PDZ" evidence="6">
    <location>
        <begin position="1257"/>
        <end position="1353"/>
    </location>
</feature>